<evidence type="ECO:0000256" key="1">
    <source>
        <dbReference type="ARBA" id="ARBA00006432"/>
    </source>
</evidence>
<feature type="domain" description="AMP-dependent synthetase/ligase" evidence="2">
    <location>
        <begin position="29"/>
        <end position="404"/>
    </location>
</feature>
<accession>A0A9P0LME9</accession>
<protein>
    <recommendedName>
        <fullName evidence="6">Acyl-CoA synthetase family member 3, mitochondrial</fullName>
    </recommendedName>
</protein>
<evidence type="ECO:0000259" key="3">
    <source>
        <dbReference type="Pfam" id="PF13193"/>
    </source>
</evidence>
<dbReference type="Gene3D" id="3.30.300.30">
    <property type="match status" value="1"/>
</dbReference>
<dbReference type="InterPro" id="IPR000873">
    <property type="entry name" value="AMP-dep_synth/lig_dom"/>
</dbReference>
<dbReference type="InterPro" id="IPR045851">
    <property type="entry name" value="AMP-bd_C_sf"/>
</dbReference>
<sequence>MLRKVSRLSLIKVSIRKFSESRQVTPLYEHANTFKNTVAIYDQNGEQTFGSIYDKAKNLSNEIVKILGRGNNERILFLCPNDANYVFVLWGIWMAGHTAVPLSHLHPENILHYYAKDTNSKLFIATPEHETLMKRIAEQNKVTLHIVGHESNVTNHEQTLHKFDENDNAFILYTSGTTGNPKGVVHTNKNVWVQTKTLVNAWKWSSEDIMLHTLPLHHVHGTVCALFSPLLIGASTVMIPRFSPGVIWDHLLGRQGQKITVFMAVPTIYAKLIEEFEKNCKNDKEYIRSYMKNNVRLMVSGSAPLPIPLYQKWYEITGHKLLERYGMTEMGICLSNEYDSDREPGYVGVPLPGVAIHLADSNKNHKTLLECYNDGNKLNFDKSINEDVKGNLLVKGTNVFKEYYNKPEATKKEFTEDGWFITGDACEYSHEKRRFRILGRTSVDIIKSGGYKISALQIETKLLAHPDIKDIAVVGVKDDTWGEKIAALVVLEENSKMTLEDLRRWAGEYMPKYSLPSILKIVNEIPKNIMGKVNKKQLVEDLFHT</sequence>
<dbReference type="EMBL" id="CAKOFQ010007191">
    <property type="protein sequence ID" value="CAH1994150.1"/>
    <property type="molecule type" value="Genomic_DNA"/>
</dbReference>
<evidence type="ECO:0000259" key="2">
    <source>
        <dbReference type="Pfam" id="PF00501"/>
    </source>
</evidence>
<name>A0A9P0LME9_ACAOB</name>
<dbReference type="InterPro" id="IPR042099">
    <property type="entry name" value="ANL_N_sf"/>
</dbReference>
<dbReference type="CDD" id="cd05941">
    <property type="entry name" value="MCS"/>
    <property type="match status" value="1"/>
</dbReference>
<evidence type="ECO:0000313" key="5">
    <source>
        <dbReference type="Proteomes" id="UP001152888"/>
    </source>
</evidence>
<dbReference type="SUPFAM" id="SSF56801">
    <property type="entry name" value="Acetyl-CoA synthetase-like"/>
    <property type="match status" value="1"/>
</dbReference>
<dbReference type="Pfam" id="PF13193">
    <property type="entry name" value="AMP-binding_C"/>
    <property type="match status" value="1"/>
</dbReference>
<feature type="domain" description="AMP-binding enzyme C-terminal" evidence="3">
    <location>
        <begin position="458"/>
        <end position="532"/>
    </location>
</feature>
<dbReference type="InterPro" id="IPR025110">
    <property type="entry name" value="AMP-bd_C"/>
</dbReference>
<comment type="caution">
    <text evidence="4">The sequence shown here is derived from an EMBL/GenBank/DDBJ whole genome shotgun (WGS) entry which is preliminary data.</text>
</comment>
<dbReference type="PROSITE" id="PS00455">
    <property type="entry name" value="AMP_BINDING"/>
    <property type="match status" value="1"/>
</dbReference>
<comment type="similarity">
    <text evidence="1">Belongs to the ATP-dependent AMP-binding enzyme family.</text>
</comment>
<proteinExistence type="inferred from homology"/>
<dbReference type="InterPro" id="IPR020845">
    <property type="entry name" value="AMP-binding_CS"/>
</dbReference>
<reference evidence="4" key="1">
    <citation type="submission" date="2022-03" db="EMBL/GenBank/DDBJ databases">
        <authorList>
            <person name="Sayadi A."/>
        </authorList>
    </citation>
    <scope>NUCLEOTIDE SEQUENCE</scope>
</reference>
<dbReference type="PANTHER" id="PTHR43201:SF8">
    <property type="entry name" value="ACYL-COA SYNTHETASE FAMILY MEMBER 3"/>
    <property type="match status" value="1"/>
</dbReference>
<dbReference type="Pfam" id="PF00501">
    <property type="entry name" value="AMP-binding"/>
    <property type="match status" value="1"/>
</dbReference>
<keyword evidence="5" id="KW-1185">Reference proteome</keyword>
<dbReference type="PANTHER" id="PTHR43201">
    <property type="entry name" value="ACYL-COA SYNTHETASE"/>
    <property type="match status" value="1"/>
</dbReference>
<dbReference type="Proteomes" id="UP001152888">
    <property type="component" value="Unassembled WGS sequence"/>
</dbReference>
<dbReference type="Gene3D" id="3.40.50.12780">
    <property type="entry name" value="N-terminal domain of ligase-like"/>
    <property type="match status" value="1"/>
</dbReference>
<dbReference type="GO" id="GO:0031956">
    <property type="term" value="F:medium-chain fatty acid-CoA ligase activity"/>
    <property type="evidence" value="ECO:0007669"/>
    <property type="project" value="TreeGrafter"/>
</dbReference>
<dbReference type="AlphaFoldDB" id="A0A9P0LME9"/>
<organism evidence="4 5">
    <name type="scientific">Acanthoscelides obtectus</name>
    <name type="common">Bean weevil</name>
    <name type="synonym">Bruchus obtectus</name>
    <dbReference type="NCBI Taxonomy" id="200917"/>
    <lineage>
        <taxon>Eukaryota</taxon>
        <taxon>Metazoa</taxon>
        <taxon>Ecdysozoa</taxon>
        <taxon>Arthropoda</taxon>
        <taxon>Hexapoda</taxon>
        <taxon>Insecta</taxon>
        <taxon>Pterygota</taxon>
        <taxon>Neoptera</taxon>
        <taxon>Endopterygota</taxon>
        <taxon>Coleoptera</taxon>
        <taxon>Polyphaga</taxon>
        <taxon>Cucujiformia</taxon>
        <taxon>Chrysomeloidea</taxon>
        <taxon>Chrysomelidae</taxon>
        <taxon>Bruchinae</taxon>
        <taxon>Bruchini</taxon>
        <taxon>Acanthoscelides</taxon>
    </lineage>
</organism>
<dbReference type="GO" id="GO:0006631">
    <property type="term" value="P:fatty acid metabolic process"/>
    <property type="evidence" value="ECO:0007669"/>
    <property type="project" value="TreeGrafter"/>
</dbReference>
<gene>
    <name evidence="4" type="ORF">ACAOBT_LOCUS21936</name>
</gene>
<evidence type="ECO:0000313" key="4">
    <source>
        <dbReference type="EMBL" id="CAH1994150.1"/>
    </source>
</evidence>
<dbReference type="OrthoDB" id="2962993at2759"/>
<evidence type="ECO:0008006" key="6">
    <source>
        <dbReference type="Google" id="ProtNLM"/>
    </source>
</evidence>